<dbReference type="Proteomes" id="UP001240236">
    <property type="component" value="Unassembled WGS sequence"/>
</dbReference>
<accession>A0AAE3VYN1</accession>
<evidence type="ECO:0000256" key="1">
    <source>
        <dbReference type="SAM" id="Phobius"/>
    </source>
</evidence>
<dbReference type="EMBL" id="JAUSUZ010000001">
    <property type="protein sequence ID" value="MDQ0366125.1"/>
    <property type="molecule type" value="Genomic_DNA"/>
</dbReference>
<keyword evidence="3" id="KW-1185">Reference proteome</keyword>
<gene>
    <name evidence="2" type="ORF">J2S42_002794</name>
</gene>
<sequence>MEPRARRTPLVTHEATSVSRPGADLVLLAPGAAAINPVVAPAVSGALLGLMIALSAFAPRGRIERTGSR</sequence>
<keyword evidence="1" id="KW-0472">Membrane</keyword>
<feature type="transmembrane region" description="Helical" evidence="1">
    <location>
        <begin position="38"/>
        <end position="59"/>
    </location>
</feature>
<protein>
    <submittedName>
        <fullName evidence="2">Uncharacterized protein</fullName>
    </submittedName>
</protein>
<keyword evidence="1" id="KW-0812">Transmembrane</keyword>
<name>A0AAE3VYN1_9ACTN</name>
<reference evidence="2 3" key="1">
    <citation type="submission" date="2023-07" db="EMBL/GenBank/DDBJ databases">
        <title>Sequencing the genomes of 1000 actinobacteria strains.</title>
        <authorList>
            <person name="Klenk H.-P."/>
        </authorList>
    </citation>
    <scope>NUCLEOTIDE SEQUENCE [LARGE SCALE GENOMIC DNA]</scope>
    <source>
        <strain evidence="2 3">DSM 44709</strain>
    </source>
</reference>
<organism evidence="2 3">
    <name type="scientific">Catenuloplanes indicus</name>
    <dbReference type="NCBI Taxonomy" id="137267"/>
    <lineage>
        <taxon>Bacteria</taxon>
        <taxon>Bacillati</taxon>
        <taxon>Actinomycetota</taxon>
        <taxon>Actinomycetes</taxon>
        <taxon>Micromonosporales</taxon>
        <taxon>Micromonosporaceae</taxon>
        <taxon>Catenuloplanes</taxon>
    </lineage>
</organism>
<keyword evidence="1" id="KW-1133">Transmembrane helix</keyword>
<evidence type="ECO:0000313" key="3">
    <source>
        <dbReference type="Proteomes" id="UP001240236"/>
    </source>
</evidence>
<proteinExistence type="predicted"/>
<dbReference type="RefSeq" id="WP_307239226.1">
    <property type="nucleotide sequence ID" value="NZ_JAUSUZ010000001.1"/>
</dbReference>
<comment type="caution">
    <text evidence="2">The sequence shown here is derived from an EMBL/GenBank/DDBJ whole genome shotgun (WGS) entry which is preliminary data.</text>
</comment>
<evidence type="ECO:0000313" key="2">
    <source>
        <dbReference type="EMBL" id="MDQ0366125.1"/>
    </source>
</evidence>
<dbReference type="AlphaFoldDB" id="A0AAE3VYN1"/>